<reference evidence="1" key="1">
    <citation type="submission" date="2023-04" db="EMBL/GenBank/DDBJ databases">
        <title>Candida boidinii NBRC 1967.</title>
        <authorList>
            <person name="Ichikawa N."/>
            <person name="Sato H."/>
            <person name="Tonouchi N."/>
        </authorList>
    </citation>
    <scope>NUCLEOTIDE SEQUENCE</scope>
    <source>
        <strain evidence="1">NBRC 1967</strain>
    </source>
</reference>
<gene>
    <name evidence="1" type="ORF">Cboi01_000151000</name>
</gene>
<accession>A0ACB5TIZ4</accession>
<organism evidence="1 2">
    <name type="scientific">Candida boidinii</name>
    <name type="common">Yeast</name>
    <dbReference type="NCBI Taxonomy" id="5477"/>
    <lineage>
        <taxon>Eukaryota</taxon>
        <taxon>Fungi</taxon>
        <taxon>Dikarya</taxon>
        <taxon>Ascomycota</taxon>
        <taxon>Saccharomycotina</taxon>
        <taxon>Pichiomycetes</taxon>
        <taxon>Pichiales</taxon>
        <taxon>Pichiaceae</taxon>
        <taxon>Ogataea</taxon>
        <taxon>Ogataea/Candida clade</taxon>
    </lineage>
</organism>
<comment type="caution">
    <text evidence="1">The sequence shown here is derived from an EMBL/GenBank/DDBJ whole genome shotgun (WGS) entry which is preliminary data.</text>
</comment>
<protein>
    <submittedName>
        <fullName evidence="1">Unnamed protein product</fullName>
    </submittedName>
</protein>
<sequence>MTPSQHKRQLYTSPKQMKRAKTPQILNNSEPIDGNRSVVETWLACGKCASTMGVLHIAINCYETALKYEPSNTKAVIGVSDALRQKDIDSNQTVGITRSIDILNSFINQNPSVRSEVNLWKKLAESYFLINEPEQAHKVLKSALEITSADPSLWILEGQCLIRLGMTAEAVDAIVRSLNLLPQSLTREEDIDISRSAHAELAAIAAAEGNTEAATNELNAALSLPPPPKSRTDEYAALWCAYATAREHAGDIGGAISACESAEAAIGDYSRILITHAYLLLLQGTPFFKPVFAVQLLEKAIEIEKSNNPNIEESSEGDFLPWYLLGYAYTLIDSPRLAYDAYQLSLRKSPLFPLPWLAVGALYLTLGQLGDSLSAYSHAVRLQSDNTVISAPASAAAWEGLSCVYERCDDQAKDATDACRRAAQCYRISKNEEAAVRCEERAQVLARVGNHEIPMVEFRNPPEIPYILLRDLVPLSATERINVLAQQSSNQQTSQPPLPAQPTQTPQQGQSQTVQQAHPVQAGQPTELSPVMAQAQQVYTQMSPNMIHPHIRQSQQGQPPLPQTQQQVVPPPSISQNQGPIPSQQQLQQAQPMPPQKIPSHGPGSHMGTTQNSPQTAHIDPRRAPGMGYQGEIPPQIQVQRNIPQQPVVQGQPGQPGAPGYNGYPPGQNGYAAYNNGYIPVQHVQPQPVQQMQPQSVPQQFDWR</sequence>
<name>A0ACB5TIZ4_CANBO</name>
<dbReference type="Proteomes" id="UP001165101">
    <property type="component" value="Unassembled WGS sequence"/>
</dbReference>
<evidence type="ECO:0000313" key="2">
    <source>
        <dbReference type="Proteomes" id="UP001165101"/>
    </source>
</evidence>
<evidence type="ECO:0000313" key="1">
    <source>
        <dbReference type="EMBL" id="GME89690.1"/>
    </source>
</evidence>
<proteinExistence type="predicted"/>
<dbReference type="EMBL" id="BSXV01000571">
    <property type="protein sequence ID" value="GME89690.1"/>
    <property type="molecule type" value="Genomic_DNA"/>
</dbReference>
<keyword evidence="2" id="KW-1185">Reference proteome</keyword>